<feature type="region of interest" description="Disordered" evidence="1">
    <location>
        <begin position="30"/>
        <end position="80"/>
    </location>
</feature>
<organism evidence="3 4">
    <name type="scientific">Pyrenophora seminiperda CCB06</name>
    <dbReference type="NCBI Taxonomy" id="1302712"/>
    <lineage>
        <taxon>Eukaryota</taxon>
        <taxon>Fungi</taxon>
        <taxon>Dikarya</taxon>
        <taxon>Ascomycota</taxon>
        <taxon>Pezizomycotina</taxon>
        <taxon>Dothideomycetes</taxon>
        <taxon>Pleosporomycetidae</taxon>
        <taxon>Pleosporales</taxon>
        <taxon>Pleosporineae</taxon>
        <taxon>Pleosporaceae</taxon>
        <taxon>Pyrenophora</taxon>
    </lineage>
</organism>
<accession>A0A3M7LVP7</accession>
<protein>
    <submittedName>
        <fullName evidence="3">Uncharacterized protein</fullName>
    </submittedName>
</protein>
<evidence type="ECO:0000313" key="3">
    <source>
        <dbReference type="EMBL" id="RMZ66289.1"/>
    </source>
</evidence>
<dbReference type="OrthoDB" id="2890403at2759"/>
<keyword evidence="2" id="KW-0732">Signal</keyword>
<feature type="chain" id="PRO_5018003598" evidence="2">
    <location>
        <begin position="18"/>
        <end position="260"/>
    </location>
</feature>
<name>A0A3M7LVP7_9PLEO</name>
<sequence length="260" mass="26758">MLQPTFLIALLAGSAFAAPLAAGSVQTTTECSSSASSTPIEKGYGPTLASQPVYTAPPTAGSPTTSASITRSPVPSASVPANGDLPASHWSYPFSSTAAWNPALFSVGLAFTETIATPLMSILPVYPITPIISVPTAAPGLPSSPPPIETPCSEEESQKTHTPLHTTTSADLPTHPTGTATRPTGPHLPSGTGRPSEHKGEGYGYGRPRPSDKWPSKHRPSGGLYHSKRPVPSSTPCTEETMAVSTMKTSVRSTPTAGGY</sequence>
<dbReference type="EMBL" id="KE747806">
    <property type="protein sequence ID" value="RMZ66289.1"/>
    <property type="molecule type" value="Genomic_DNA"/>
</dbReference>
<feature type="compositionally biased region" description="Low complexity" evidence="1">
    <location>
        <begin position="56"/>
        <end position="70"/>
    </location>
</feature>
<evidence type="ECO:0000256" key="2">
    <source>
        <dbReference type="SAM" id="SignalP"/>
    </source>
</evidence>
<dbReference type="Proteomes" id="UP000265663">
    <property type="component" value="Unassembled WGS sequence"/>
</dbReference>
<feature type="region of interest" description="Disordered" evidence="1">
    <location>
        <begin position="139"/>
        <end position="260"/>
    </location>
</feature>
<keyword evidence="4" id="KW-1185">Reference proteome</keyword>
<evidence type="ECO:0000313" key="4">
    <source>
        <dbReference type="Proteomes" id="UP000265663"/>
    </source>
</evidence>
<proteinExistence type="predicted"/>
<feature type="signal peptide" evidence="2">
    <location>
        <begin position="1"/>
        <end position="17"/>
    </location>
</feature>
<gene>
    <name evidence="3" type="ORF">GMOD_00005379</name>
</gene>
<evidence type="ECO:0000256" key="1">
    <source>
        <dbReference type="SAM" id="MobiDB-lite"/>
    </source>
</evidence>
<feature type="compositionally biased region" description="Polar residues" evidence="1">
    <location>
        <begin position="160"/>
        <end position="182"/>
    </location>
</feature>
<reference evidence="3 4" key="1">
    <citation type="journal article" date="2014" name="PLoS ONE">
        <title>De novo Genome Assembly of the Fungal Plant Pathogen Pyrenophora semeniperda.</title>
        <authorList>
            <person name="Soliai M.M."/>
            <person name="Meyer S.E."/>
            <person name="Udall J.A."/>
            <person name="Elzinga D.E."/>
            <person name="Hermansen R.A."/>
            <person name="Bodily P.M."/>
            <person name="Hart A.A."/>
            <person name="Coleman C.E."/>
        </authorList>
    </citation>
    <scope>NUCLEOTIDE SEQUENCE [LARGE SCALE GENOMIC DNA]</scope>
    <source>
        <strain evidence="3 4">CCB06</strain>
        <tissue evidence="3">Mycelium</tissue>
    </source>
</reference>
<dbReference type="AlphaFoldDB" id="A0A3M7LVP7"/>
<feature type="compositionally biased region" description="Polar residues" evidence="1">
    <location>
        <begin position="232"/>
        <end position="260"/>
    </location>
</feature>